<organism evidence="1">
    <name type="scientific">Cucumis melo</name>
    <name type="common">Muskmelon</name>
    <dbReference type="NCBI Taxonomy" id="3656"/>
    <lineage>
        <taxon>Eukaryota</taxon>
        <taxon>Viridiplantae</taxon>
        <taxon>Streptophyta</taxon>
        <taxon>Embryophyta</taxon>
        <taxon>Tracheophyta</taxon>
        <taxon>Spermatophyta</taxon>
        <taxon>Magnoliopsida</taxon>
        <taxon>eudicotyledons</taxon>
        <taxon>Gunneridae</taxon>
        <taxon>Pentapetalae</taxon>
        <taxon>rosids</taxon>
        <taxon>fabids</taxon>
        <taxon>Cucurbitales</taxon>
        <taxon>Cucurbitaceae</taxon>
        <taxon>Benincaseae</taxon>
        <taxon>Cucumis</taxon>
    </lineage>
</organism>
<name>A0A9I9EJT5_CUCME</name>
<dbReference type="EnsemblPlants" id="MELO3C034716.2.1">
    <property type="protein sequence ID" value="MELO3C034716.2.1"/>
    <property type="gene ID" value="MELO3C034716.2"/>
</dbReference>
<dbReference type="Gramene" id="MELO3C034716.2.1">
    <property type="protein sequence ID" value="MELO3C034716.2.1"/>
    <property type="gene ID" value="MELO3C034716.2"/>
</dbReference>
<dbReference type="AlphaFoldDB" id="A0A9I9EJT5"/>
<protein>
    <submittedName>
        <fullName evidence="1">Uncharacterized protein</fullName>
    </submittedName>
</protein>
<proteinExistence type="predicted"/>
<evidence type="ECO:0000313" key="1">
    <source>
        <dbReference type="EnsemblPlants" id="MELO3C034716.2.1"/>
    </source>
</evidence>
<reference evidence="1" key="1">
    <citation type="submission" date="2023-03" db="UniProtKB">
        <authorList>
            <consortium name="EnsemblPlants"/>
        </authorList>
    </citation>
    <scope>IDENTIFICATION</scope>
</reference>
<sequence>MPTTIKVSMQEMYEFKLELTRGCGTISIDYCNIFLLHIMSVSWKVFEL</sequence>
<accession>A0A9I9EJT5</accession>